<dbReference type="InterPro" id="IPR011249">
    <property type="entry name" value="Metalloenz_LuxS/M16"/>
</dbReference>
<accession>W9RCE0</accession>
<dbReference type="Pfam" id="PF05193">
    <property type="entry name" value="Peptidase_M16_C"/>
    <property type="match status" value="1"/>
</dbReference>
<organism evidence="2 3">
    <name type="scientific">Morus notabilis</name>
    <dbReference type="NCBI Taxonomy" id="981085"/>
    <lineage>
        <taxon>Eukaryota</taxon>
        <taxon>Viridiplantae</taxon>
        <taxon>Streptophyta</taxon>
        <taxon>Embryophyta</taxon>
        <taxon>Tracheophyta</taxon>
        <taxon>Spermatophyta</taxon>
        <taxon>Magnoliopsida</taxon>
        <taxon>eudicotyledons</taxon>
        <taxon>Gunneridae</taxon>
        <taxon>Pentapetalae</taxon>
        <taxon>rosids</taxon>
        <taxon>fabids</taxon>
        <taxon>Rosales</taxon>
        <taxon>Moraceae</taxon>
        <taxon>Moreae</taxon>
        <taxon>Morus</taxon>
    </lineage>
</organism>
<reference evidence="3" key="1">
    <citation type="submission" date="2013-01" db="EMBL/GenBank/DDBJ databases">
        <title>Draft Genome Sequence of a Mulberry Tree, Morus notabilis C.K. Schneid.</title>
        <authorList>
            <person name="He N."/>
            <person name="Zhao S."/>
        </authorList>
    </citation>
    <scope>NUCLEOTIDE SEQUENCE</scope>
</reference>
<evidence type="ECO:0000313" key="2">
    <source>
        <dbReference type="EMBL" id="EXB64101.1"/>
    </source>
</evidence>
<feature type="domain" description="Peptidase M16 C-terminal" evidence="1">
    <location>
        <begin position="223"/>
        <end position="333"/>
    </location>
</feature>
<proteinExistence type="predicted"/>
<dbReference type="PANTHER" id="PTHR43690">
    <property type="entry name" value="NARDILYSIN"/>
    <property type="match status" value="1"/>
</dbReference>
<dbReference type="STRING" id="981085.W9RCE0"/>
<dbReference type="InterPro" id="IPR050626">
    <property type="entry name" value="Peptidase_M16"/>
</dbReference>
<dbReference type="InterPro" id="IPR007863">
    <property type="entry name" value="Peptidase_M16_C"/>
</dbReference>
<dbReference type="EMBL" id="KE344494">
    <property type="protein sequence ID" value="EXB64101.1"/>
    <property type="molecule type" value="Genomic_DNA"/>
</dbReference>
<evidence type="ECO:0000259" key="1">
    <source>
        <dbReference type="Pfam" id="PF05193"/>
    </source>
</evidence>
<gene>
    <name evidence="2" type="ORF">L484_013112</name>
</gene>
<dbReference type="SUPFAM" id="SSF63411">
    <property type="entry name" value="LuxS/MPP-like metallohydrolase"/>
    <property type="match status" value="1"/>
</dbReference>
<dbReference type="eggNOG" id="KOG0959">
    <property type="taxonomic scope" value="Eukaryota"/>
</dbReference>
<dbReference type="PANTHER" id="PTHR43690:SF33">
    <property type="entry name" value="STROMAL PROCESSING PEPTIDASE, CHLOROPLASTIC"/>
    <property type="match status" value="1"/>
</dbReference>
<name>W9RCE0_9ROSA</name>
<dbReference type="AlphaFoldDB" id="W9RCE0"/>
<evidence type="ECO:0000313" key="3">
    <source>
        <dbReference type="Proteomes" id="UP000030645"/>
    </source>
</evidence>
<sequence length="363" mass="40923">MACAPSTCEVNGELIKFTINRSEIEFAMKQGLEEVVHAEPEIEIPTELISSSELQELWLERQPTFIPPISSKPNVMKLHDKGTDTTQLRLSNGISVNYKISKNEGEEGVIRVIIDGGRARESSDLKGTIVVGVQTLFEGGCVGNFTKEQVKLFCLKNMIDYSLESTEEFISVELSFTTRENGMQAAFQLLHMLLESNPPRKMMLDMLGGDERFVKPTQISLQNLTLQSVKDAVLNQFRGNNMEVSIVGDFCEKDIDSFIIHYLATIKATRNFKIEVSQYNPIKYGASTSHMQSQSQVYLKDTKERSYACVAGLTPNMWGFTIDGKHYLKSKFIEGPSLHNKLRGHPLFFGITMEYLTYILDSM</sequence>
<dbReference type="GO" id="GO:0046872">
    <property type="term" value="F:metal ion binding"/>
    <property type="evidence" value="ECO:0007669"/>
    <property type="project" value="InterPro"/>
</dbReference>
<protein>
    <recommendedName>
        <fullName evidence="1">Peptidase M16 C-terminal domain-containing protein</fullName>
    </recommendedName>
</protein>
<keyword evidence="3" id="KW-1185">Reference proteome</keyword>
<dbReference type="Proteomes" id="UP000030645">
    <property type="component" value="Unassembled WGS sequence"/>
</dbReference>